<proteinExistence type="predicted"/>
<name>A0ACB5SQ29_9PEZI</name>
<reference evidence="1" key="1">
    <citation type="submission" date="2024-09" db="EMBL/GenBank/DDBJ databases">
        <title>Draft Genome Sequences of Neofusicoccum parvum.</title>
        <authorList>
            <person name="Ashida A."/>
            <person name="Camagna M."/>
            <person name="Tanaka A."/>
            <person name="Takemoto D."/>
        </authorList>
    </citation>
    <scope>NUCLEOTIDE SEQUENCE</scope>
    <source>
        <strain evidence="1">PPO83</strain>
    </source>
</reference>
<evidence type="ECO:0000313" key="1">
    <source>
        <dbReference type="EMBL" id="GME51590.1"/>
    </source>
</evidence>
<organism evidence="1 2">
    <name type="scientific">Neofusicoccum parvum</name>
    <dbReference type="NCBI Taxonomy" id="310453"/>
    <lineage>
        <taxon>Eukaryota</taxon>
        <taxon>Fungi</taxon>
        <taxon>Dikarya</taxon>
        <taxon>Ascomycota</taxon>
        <taxon>Pezizomycotina</taxon>
        <taxon>Dothideomycetes</taxon>
        <taxon>Dothideomycetes incertae sedis</taxon>
        <taxon>Botryosphaeriales</taxon>
        <taxon>Botryosphaeriaceae</taxon>
        <taxon>Neofusicoccum</taxon>
    </lineage>
</organism>
<keyword evidence="2" id="KW-1185">Reference proteome</keyword>
<gene>
    <name evidence="1" type="primary">g12473</name>
    <name evidence="1" type="ORF">NpPPO83_00012473</name>
</gene>
<sequence length="159" mass="17483">MKFCCLVMLRGSAVVKQHDVVVGRLVSDPSSHLFPASAVIGPCINFVPTHVRFRDVPGGRPQDSVRSIQAQFLKGLPHEHVGLAEIASFFTAWQPEPGPGSDSLRFGLTVQYETYDENPYARVLDELLMLQWHRKPAKALYGGRDGEAGRGKLEGVGIE</sequence>
<dbReference type="EMBL" id="BSXG01000177">
    <property type="protein sequence ID" value="GME51590.1"/>
    <property type="molecule type" value="Genomic_DNA"/>
</dbReference>
<evidence type="ECO:0000313" key="2">
    <source>
        <dbReference type="Proteomes" id="UP001165186"/>
    </source>
</evidence>
<protein>
    <submittedName>
        <fullName evidence="1">Uncharacterized protein</fullName>
    </submittedName>
</protein>
<comment type="caution">
    <text evidence="1">The sequence shown here is derived from an EMBL/GenBank/DDBJ whole genome shotgun (WGS) entry which is preliminary data.</text>
</comment>
<accession>A0ACB5SQ29</accession>
<dbReference type="Proteomes" id="UP001165186">
    <property type="component" value="Unassembled WGS sequence"/>
</dbReference>